<accession>A0ABT5T4Y0</accession>
<evidence type="ECO:0000313" key="4">
    <source>
        <dbReference type="Proteomes" id="UP001300763"/>
    </source>
</evidence>
<dbReference type="Proteomes" id="UP001300763">
    <property type="component" value="Unassembled WGS sequence"/>
</dbReference>
<sequence>MSDLHELSALETAAAIRRGDLTALDAVDAALARAERLGPELGAFALLTPDRARDAARALDRAGLRGAGPLAGVPTAVKDLTATAGVPTRRGSVVYDGWIPDQDDDVVVLLRAAGTISIGKTAVPEFGLPCYTEPAGAPPAVTPWDRTRSAGGSSGGAAAAVAAGVLPVAHGTDGGGSIRIPAAACGLVGLKTTRGRVPAGPAGGDPAGLSVHGPLARTVADAAALLDAMARPSAGEPFVPAAPPDGGYLGALARPVGRRRIALAVDPPIDGHDVVVDPACRAAAEEVGGLLEALGHEVEPVAVRLPDEGVAAFLTLWQVLSLGDPVDPADEPRLLPLTRYLRARGREYGGAAAMGALQTVQVVTRRLVAERAGYDAVLTPTVALPPRPVGWFTAGGDPADDFARQIAFTPWTAIANLTGEPAISLPLTWSDGLPIGTALRGRRGEEDVLLGLAAELEAARPWGDRRPPEG</sequence>
<dbReference type="Pfam" id="PF01425">
    <property type="entry name" value="Amidase"/>
    <property type="match status" value="1"/>
</dbReference>
<dbReference type="RefSeq" id="WP_274203966.1">
    <property type="nucleotide sequence ID" value="NZ_JAQZAO010000025.1"/>
</dbReference>
<dbReference type="InterPro" id="IPR023631">
    <property type="entry name" value="Amidase_dom"/>
</dbReference>
<comment type="similarity">
    <text evidence="1">Belongs to the amidase family.</text>
</comment>
<dbReference type="InterPro" id="IPR000120">
    <property type="entry name" value="Amidase"/>
</dbReference>
<dbReference type="SUPFAM" id="SSF75304">
    <property type="entry name" value="Amidase signature (AS) enzymes"/>
    <property type="match status" value="1"/>
</dbReference>
<organism evidence="3 4">
    <name type="scientific">Actinomycetospora lemnae</name>
    <dbReference type="NCBI Taxonomy" id="3019891"/>
    <lineage>
        <taxon>Bacteria</taxon>
        <taxon>Bacillati</taxon>
        <taxon>Actinomycetota</taxon>
        <taxon>Actinomycetes</taxon>
        <taxon>Pseudonocardiales</taxon>
        <taxon>Pseudonocardiaceae</taxon>
        <taxon>Actinomycetospora</taxon>
    </lineage>
</organism>
<protein>
    <submittedName>
        <fullName evidence="3">Amidase family protein</fullName>
    </submittedName>
</protein>
<evidence type="ECO:0000259" key="2">
    <source>
        <dbReference type="Pfam" id="PF01425"/>
    </source>
</evidence>
<evidence type="ECO:0000313" key="3">
    <source>
        <dbReference type="EMBL" id="MDD7969436.1"/>
    </source>
</evidence>
<dbReference type="PANTHER" id="PTHR11895:SF7">
    <property type="entry name" value="GLUTAMYL-TRNA(GLN) AMIDOTRANSFERASE SUBUNIT A, MITOCHONDRIAL"/>
    <property type="match status" value="1"/>
</dbReference>
<evidence type="ECO:0000256" key="1">
    <source>
        <dbReference type="ARBA" id="ARBA00009199"/>
    </source>
</evidence>
<dbReference type="Gene3D" id="3.90.1300.10">
    <property type="entry name" value="Amidase signature (AS) domain"/>
    <property type="match status" value="1"/>
</dbReference>
<dbReference type="InterPro" id="IPR036928">
    <property type="entry name" value="AS_sf"/>
</dbReference>
<dbReference type="PROSITE" id="PS00571">
    <property type="entry name" value="AMIDASES"/>
    <property type="match status" value="1"/>
</dbReference>
<reference evidence="3 4" key="1">
    <citation type="submission" date="2023-02" db="EMBL/GenBank/DDBJ databases">
        <title>Genome sequencing required for Actinomycetospora new species description.</title>
        <authorList>
            <person name="Saimee Y."/>
            <person name="Duangmal K."/>
        </authorList>
    </citation>
    <scope>NUCLEOTIDE SEQUENCE [LARGE SCALE GENOMIC DNA]</scope>
    <source>
        <strain evidence="3 4">DW7H6</strain>
    </source>
</reference>
<dbReference type="InterPro" id="IPR020556">
    <property type="entry name" value="Amidase_CS"/>
</dbReference>
<proteinExistence type="inferred from homology"/>
<dbReference type="PANTHER" id="PTHR11895">
    <property type="entry name" value="TRANSAMIDASE"/>
    <property type="match status" value="1"/>
</dbReference>
<dbReference type="EMBL" id="JAQZAO010000025">
    <property type="protein sequence ID" value="MDD7969436.1"/>
    <property type="molecule type" value="Genomic_DNA"/>
</dbReference>
<feature type="domain" description="Amidase" evidence="2">
    <location>
        <begin position="26"/>
        <end position="450"/>
    </location>
</feature>
<gene>
    <name evidence="3" type="ORF">PGB27_29180</name>
</gene>
<comment type="caution">
    <text evidence="3">The sequence shown here is derived from an EMBL/GenBank/DDBJ whole genome shotgun (WGS) entry which is preliminary data.</text>
</comment>
<name>A0ABT5T4Y0_9PSEU</name>
<keyword evidence="4" id="KW-1185">Reference proteome</keyword>